<dbReference type="AlphaFoldDB" id="A0A951UDE0"/>
<accession>A0A951UDE0</accession>
<evidence type="ECO:0000256" key="5">
    <source>
        <dbReference type="ARBA" id="ARBA00004613"/>
    </source>
</evidence>
<dbReference type="InterPro" id="IPR018511">
    <property type="entry name" value="Hemolysin-typ_Ca-bd_CS"/>
</dbReference>
<keyword evidence="7" id="KW-0964">Secreted</keyword>
<feature type="compositionally biased region" description="Polar residues" evidence="13">
    <location>
        <begin position="466"/>
        <end position="476"/>
    </location>
</feature>
<dbReference type="PRINTS" id="PR00313">
    <property type="entry name" value="CABNDNGRPT"/>
</dbReference>
<dbReference type="InterPro" id="IPR059226">
    <property type="entry name" value="Choice_anch_Q_dom"/>
</dbReference>
<evidence type="ECO:0000256" key="4">
    <source>
        <dbReference type="ARBA" id="ARBA00004496"/>
    </source>
</evidence>
<feature type="region of interest" description="Disordered" evidence="13">
    <location>
        <begin position="466"/>
        <end position="485"/>
    </location>
</feature>
<organism evidence="15 16">
    <name type="scientific">Symplocastrum torsivum CPER-KK1</name>
    <dbReference type="NCBI Taxonomy" id="450513"/>
    <lineage>
        <taxon>Bacteria</taxon>
        <taxon>Bacillati</taxon>
        <taxon>Cyanobacteriota</taxon>
        <taxon>Cyanophyceae</taxon>
        <taxon>Oscillatoriophycideae</taxon>
        <taxon>Oscillatoriales</taxon>
        <taxon>Microcoleaceae</taxon>
        <taxon>Symplocastrum</taxon>
    </lineage>
</organism>
<evidence type="ECO:0000313" key="15">
    <source>
        <dbReference type="EMBL" id="MBW4549014.1"/>
    </source>
</evidence>
<proteinExistence type="predicted"/>
<evidence type="ECO:0000256" key="10">
    <source>
        <dbReference type="ARBA" id="ARBA00023136"/>
    </source>
</evidence>
<dbReference type="NCBIfam" id="NF041518">
    <property type="entry name" value="choice_anch_Q"/>
    <property type="match status" value="1"/>
</dbReference>
<sequence>MPNVITVRSTADNGYGVPSVPGSLRAAIEIAQPGDTIQFDPSLANQTITLERRYDIEKDITIDGADAPGLTISGNQEQIIFRLAGDGREFTLRNLTITDAFHEYAGAGIWAADPNATITVENSEFYNNIAGQGPAIWAKDGANVTVINSKFDGNRATQDVDSAGGAISAFGKSQLTVKGSEFTNNEGFAGGAITTVFTPLTIEDSIFRNNESRSWGGAVNNDGASVPNQERYYNGDLPRDSVGGETIIRNSIFEDNTAVGLGGGVAIWGYDQDFVTIEGSTFINNEVTPDAQGNAKGGGLRVTGKLVTIENSTIANNTSAEEGGGLWYWEESPFNIINTTFSGNEAAERGGAIYNAQWGSETNIVNTTFANNSAGSESGAIYTGNTRPVIVTNSIFDNNTAGDGSNPNQQTNRELTGGNNIQSPGSGNNATENIIIVDPLLGALQDINGVFVHPLLPGSPAIDAGTSVSAPGTDQTGAVRPQDGDLNGSAVIDIGAYESPGTLLTPEIQLLDGSTDVVDGTTVALDFGNTLVGTPLVKTFTLVNSGTATLNLGELQLPTGFSFVGTLPTSVAAGGETALTIELDASAIGTSTGEISFTTNDSDENPFNFAISGNVTATATSPEIQLLDGSTEIVDGTTTALDFGDTLVGTPLVKTFTLVNSGTAALNLSELQLPTGFSLVGTLPTSVAAGGETALTIQLDAAAVGTSTGEIAFTTNDSDENPFNFAIGGSVSAATSPEIQVLDGNTDIVDGSTVALDIGSTSVGSTLTKTFSIQNLGTAVLNLETPGLPEGFRIVGDFPSTVVAGDSASFTLALDTTIAGTYSGTITFGNNDSDESPFDFTISGTVDSPLVLNPINGTDLSETLVGTAEDDRIDGFGGQDLISGDLENDQLFGGAGHDRIWGRRGNDLLYGGEGHDQLNGGLDQDSLWGEAGNDQLCGNLGDDWLNGGLGNDTLTGGAGRDTFVLAAGHGNDLIRDFQLGEDSIGLAEGLSFEQLSLRQKHSQTWVVDTAQGELLARLDGVDATLLTTQAATTFVLM</sequence>
<evidence type="ECO:0000256" key="2">
    <source>
        <dbReference type="ARBA" id="ARBA00004196"/>
    </source>
</evidence>
<dbReference type="SUPFAM" id="SSF51120">
    <property type="entry name" value="beta-Roll"/>
    <property type="match status" value="1"/>
</dbReference>
<dbReference type="PROSITE" id="PS00330">
    <property type="entry name" value="HEMOLYSIN_CALCIUM"/>
    <property type="match status" value="2"/>
</dbReference>
<protein>
    <submittedName>
        <fullName evidence="15">Choice-of-anchor D domain-containing protein</fullName>
    </submittedName>
</protein>
<dbReference type="InterPro" id="IPR012334">
    <property type="entry name" value="Pectin_lyas_fold"/>
</dbReference>
<reference evidence="15" key="1">
    <citation type="submission" date="2021-05" db="EMBL/GenBank/DDBJ databases">
        <authorList>
            <person name="Pietrasiak N."/>
            <person name="Ward R."/>
            <person name="Stajich J.E."/>
            <person name="Kurbessoian T."/>
        </authorList>
    </citation>
    <scope>NUCLEOTIDE SEQUENCE</scope>
    <source>
        <strain evidence="15">CPER-KK1</strain>
    </source>
</reference>
<evidence type="ECO:0000313" key="16">
    <source>
        <dbReference type="Proteomes" id="UP000753908"/>
    </source>
</evidence>
<evidence type="ECO:0000256" key="1">
    <source>
        <dbReference type="ARBA" id="ARBA00004138"/>
    </source>
</evidence>
<keyword evidence="6" id="KW-0963">Cytoplasm</keyword>
<dbReference type="InterPro" id="IPR011050">
    <property type="entry name" value="Pectin_lyase_fold/virulence"/>
</dbReference>
<dbReference type="InterPro" id="IPR011049">
    <property type="entry name" value="Serralysin-like_metalloprot_C"/>
</dbReference>
<feature type="region of interest" description="Disordered" evidence="13">
    <location>
        <begin position="395"/>
        <end position="428"/>
    </location>
</feature>
<dbReference type="SUPFAM" id="SSF51126">
    <property type="entry name" value="Pectin lyase-like"/>
    <property type="match status" value="1"/>
</dbReference>
<comment type="caution">
    <text evidence="15">The sequence shown here is derived from an EMBL/GenBank/DDBJ whole genome shotgun (WGS) entry which is preliminary data.</text>
</comment>
<keyword evidence="10" id="KW-0472">Membrane</keyword>
<dbReference type="InterPro" id="IPR053879">
    <property type="entry name" value="HYDIN_VesB_CFA65-like_Ig"/>
</dbReference>
<dbReference type="InterPro" id="IPR003368">
    <property type="entry name" value="POMP_repeat"/>
</dbReference>
<evidence type="ECO:0000256" key="8">
    <source>
        <dbReference type="ARBA" id="ARBA00022729"/>
    </source>
</evidence>
<dbReference type="EMBL" id="JAHHIF010000079">
    <property type="protein sequence ID" value="MBW4549014.1"/>
    <property type="molecule type" value="Genomic_DNA"/>
</dbReference>
<dbReference type="NCBIfam" id="TIGR01376">
    <property type="entry name" value="POMP_repeat"/>
    <property type="match status" value="1"/>
</dbReference>
<keyword evidence="12" id="KW-0966">Cell projection</keyword>
<dbReference type="InterPro" id="IPR013783">
    <property type="entry name" value="Ig-like_fold"/>
</dbReference>
<evidence type="ECO:0000256" key="13">
    <source>
        <dbReference type="SAM" id="MobiDB-lite"/>
    </source>
</evidence>
<dbReference type="InterPro" id="IPR001343">
    <property type="entry name" value="Hemolysn_Ca-bd"/>
</dbReference>
<evidence type="ECO:0000256" key="11">
    <source>
        <dbReference type="ARBA" id="ARBA00023237"/>
    </source>
</evidence>
<evidence type="ECO:0000259" key="14">
    <source>
        <dbReference type="Pfam" id="PF22544"/>
    </source>
</evidence>
<dbReference type="Gene3D" id="2.150.10.10">
    <property type="entry name" value="Serralysin-like metalloprotease, C-terminal"/>
    <property type="match status" value="1"/>
</dbReference>
<dbReference type="GO" id="GO:0005737">
    <property type="term" value="C:cytoplasm"/>
    <property type="evidence" value="ECO:0007669"/>
    <property type="project" value="UniProtKB-SubCell"/>
</dbReference>
<gene>
    <name evidence="15" type="ORF">KME25_32115</name>
</gene>
<evidence type="ECO:0000256" key="6">
    <source>
        <dbReference type="ARBA" id="ARBA00022490"/>
    </source>
</evidence>
<evidence type="ECO:0000256" key="7">
    <source>
        <dbReference type="ARBA" id="ARBA00022525"/>
    </source>
</evidence>
<dbReference type="PANTHER" id="PTHR11319">
    <property type="entry name" value="G PROTEIN-COUPLED RECEPTOR-RELATED"/>
    <property type="match status" value="1"/>
</dbReference>
<feature type="domain" description="HYDIN/VesB/CFA65-like Ig-like" evidence="14">
    <location>
        <begin position="638"/>
        <end position="720"/>
    </location>
</feature>
<evidence type="ECO:0000256" key="12">
    <source>
        <dbReference type="ARBA" id="ARBA00023273"/>
    </source>
</evidence>
<dbReference type="Gene3D" id="2.60.40.10">
    <property type="entry name" value="Immunoglobulins"/>
    <property type="match status" value="3"/>
</dbReference>
<dbReference type="GO" id="GO:0009279">
    <property type="term" value="C:cell outer membrane"/>
    <property type="evidence" value="ECO:0007669"/>
    <property type="project" value="UniProtKB-SubCell"/>
</dbReference>
<dbReference type="Proteomes" id="UP000753908">
    <property type="component" value="Unassembled WGS sequence"/>
</dbReference>
<dbReference type="InterPro" id="IPR006626">
    <property type="entry name" value="PbH1"/>
</dbReference>
<dbReference type="GO" id="GO:0005576">
    <property type="term" value="C:extracellular region"/>
    <property type="evidence" value="ECO:0007669"/>
    <property type="project" value="UniProtKB-SubCell"/>
</dbReference>
<keyword evidence="8" id="KW-0732">Signal</keyword>
<dbReference type="Pfam" id="PF22544">
    <property type="entry name" value="HYDIN_VesB_CFA65-like_Ig"/>
    <property type="match status" value="2"/>
</dbReference>
<name>A0A951UDE0_9CYAN</name>
<reference evidence="15" key="2">
    <citation type="journal article" date="2022" name="Microbiol. Resour. Announc.">
        <title>Metagenome Sequencing to Explore Phylogenomics of Terrestrial Cyanobacteria.</title>
        <authorList>
            <person name="Ward R.D."/>
            <person name="Stajich J.E."/>
            <person name="Johansen J.R."/>
            <person name="Huntemann M."/>
            <person name="Clum A."/>
            <person name="Foster B."/>
            <person name="Foster B."/>
            <person name="Roux S."/>
            <person name="Palaniappan K."/>
            <person name="Varghese N."/>
            <person name="Mukherjee S."/>
            <person name="Reddy T.B.K."/>
            <person name="Daum C."/>
            <person name="Copeland A."/>
            <person name="Chen I.A."/>
            <person name="Ivanova N.N."/>
            <person name="Kyrpides N.C."/>
            <person name="Shapiro N."/>
            <person name="Eloe-Fadrosh E.A."/>
            <person name="Pietrasiak N."/>
        </authorList>
    </citation>
    <scope>NUCLEOTIDE SEQUENCE</scope>
    <source>
        <strain evidence="15">CPER-KK1</strain>
    </source>
</reference>
<evidence type="ECO:0000256" key="9">
    <source>
        <dbReference type="ARBA" id="ARBA00023069"/>
    </source>
</evidence>
<evidence type="ECO:0000256" key="3">
    <source>
        <dbReference type="ARBA" id="ARBA00004442"/>
    </source>
</evidence>
<keyword evidence="9" id="KW-0969">Cilium</keyword>
<dbReference type="Pfam" id="PF00353">
    <property type="entry name" value="HemolysinCabind"/>
    <property type="match status" value="2"/>
</dbReference>
<dbReference type="PANTHER" id="PTHR11319:SF35">
    <property type="entry name" value="OUTER MEMBRANE PROTEIN PMPC-RELATED"/>
    <property type="match status" value="1"/>
</dbReference>
<dbReference type="Pfam" id="PF02415">
    <property type="entry name" value="Chlam_PMP"/>
    <property type="match status" value="1"/>
</dbReference>
<keyword evidence="11" id="KW-0998">Cell outer membrane</keyword>
<comment type="subcellular location">
    <subcellularLocation>
        <location evidence="2">Cell envelope</location>
    </subcellularLocation>
    <subcellularLocation>
        <location evidence="3">Cell outer membrane</location>
    </subcellularLocation>
    <subcellularLocation>
        <location evidence="1">Cell projection</location>
        <location evidence="1">Cilium</location>
    </subcellularLocation>
    <subcellularLocation>
        <location evidence="4">Cytoplasm</location>
    </subcellularLocation>
    <subcellularLocation>
        <location evidence="5">Secreted</location>
    </subcellularLocation>
</comment>
<feature type="domain" description="HYDIN/VesB/CFA65-like Ig-like" evidence="14">
    <location>
        <begin position="524"/>
        <end position="608"/>
    </location>
</feature>
<dbReference type="NCBIfam" id="NF012200">
    <property type="entry name" value="choice_anch_D"/>
    <property type="match status" value="3"/>
</dbReference>
<dbReference type="GO" id="GO:0005509">
    <property type="term" value="F:calcium ion binding"/>
    <property type="evidence" value="ECO:0007669"/>
    <property type="project" value="InterPro"/>
</dbReference>
<dbReference type="SMART" id="SM00710">
    <property type="entry name" value="PbH1"/>
    <property type="match status" value="8"/>
</dbReference>
<dbReference type="Gene3D" id="2.160.20.10">
    <property type="entry name" value="Single-stranded right-handed beta-helix, Pectin lyase-like"/>
    <property type="match status" value="2"/>
</dbReference>